<name>A0A1H6H950_MAGFU</name>
<dbReference type="AlphaFoldDB" id="A0A1H6H950"/>
<evidence type="ECO:0000313" key="3">
    <source>
        <dbReference type="Proteomes" id="UP000182983"/>
    </source>
</evidence>
<organism evidence="2 3">
    <name type="scientific">Magnetospirillum fulvum</name>
    <name type="common">Rhodospirillum fulvum</name>
    <dbReference type="NCBI Taxonomy" id="1082"/>
    <lineage>
        <taxon>Bacteria</taxon>
        <taxon>Pseudomonadati</taxon>
        <taxon>Pseudomonadota</taxon>
        <taxon>Alphaproteobacteria</taxon>
        <taxon>Rhodospirillales</taxon>
        <taxon>Rhodospirillaceae</taxon>
        <taxon>Magnetospirillum</taxon>
    </lineage>
</organism>
<proteinExistence type="predicted"/>
<reference evidence="3" key="1">
    <citation type="submission" date="2016-10" db="EMBL/GenBank/DDBJ databases">
        <authorList>
            <person name="Varghese N."/>
            <person name="Submissions S."/>
        </authorList>
    </citation>
    <scope>NUCLEOTIDE SEQUENCE [LARGE SCALE GENOMIC DNA]</scope>
    <source>
        <strain evidence="3">DSM 13234</strain>
    </source>
</reference>
<protein>
    <recommendedName>
        <fullName evidence="4">Methyl-accepting chemotaxis protein</fullName>
    </recommendedName>
</protein>
<dbReference type="EMBL" id="FNWO01000004">
    <property type="protein sequence ID" value="SEH32311.1"/>
    <property type="molecule type" value="Genomic_DNA"/>
</dbReference>
<evidence type="ECO:0000256" key="1">
    <source>
        <dbReference type="SAM" id="MobiDB-lite"/>
    </source>
</evidence>
<keyword evidence="3" id="KW-1185">Reference proteome</keyword>
<evidence type="ECO:0008006" key="4">
    <source>
        <dbReference type="Google" id="ProtNLM"/>
    </source>
</evidence>
<feature type="region of interest" description="Disordered" evidence="1">
    <location>
        <begin position="1"/>
        <end position="31"/>
    </location>
</feature>
<dbReference type="RefSeq" id="WP_074766579.1">
    <property type="nucleotide sequence ID" value="NZ_FNWO01000004.1"/>
</dbReference>
<evidence type="ECO:0000313" key="2">
    <source>
        <dbReference type="EMBL" id="SEH32311.1"/>
    </source>
</evidence>
<dbReference type="Gene3D" id="3.30.450.20">
    <property type="entry name" value="PAS domain"/>
    <property type="match status" value="1"/>
</dbReference>
<gene>
    <name evidence="2" type="ORF">SAMN04244559_01221</name>
</gene>
<dbReference type="Proteomes" id="UP000182983">
    <property type="component" value="Unassembled WGS sequence"/>
</dbReference>
<dbReference type="OrthoDB" id="7357282at2"/>
<accession>A0A1H6H950</accession>
<sequence length="294" mass="30713">MANQDHSTDPPAIGPTDTPASLPNRPAPSGTSDIALRLGQSIERQMLGTRLSGLAQGMVDLLDRAVADRIDDARRWAAEPVVAACLTGPATVAAAATTRLTRLIADRPLYLDLWIANADGIVVATGRPDRHPGLTGIDVATQPWFRAALASGPGVVATAEIAAEPRLGGATALPFAAAIPSADPTAPPLGLLVLFFDWDGQSAQLLRRARQRGGEIGVRCLLLDRADRVIAASGPSEDAGETFALPTPLAPAGWFADRHGILFGYARSTDRPDCPGLGWSGVVARRPDGDDPIH</sequence>